<sequence length="71" mass="7076">MRSISLAPLLAAPPSSPAAGCCRLLSLVGAGVISRLNEKGGNEGRERGERATGSGERKLSPAMDGLVGGAT</sequence>
<evidence type="ECO:0000313" key="3">
    <source>
        <dbReference type="Proteomes" id="UP000011115"/>
    </source>
</evidence>
<dbReference type="Gramene" id="PGSC0003DMT400062169">
    <property type="protein sequence ID" value="PGSC0003DMT400062169"/>
    <property type="gene ID" value="PGSC0003DMG402024195"/>
</dbReference>
<dbReference type="InParanoid" id="M1C8M1"/>
<keyword evidence="3" id="KW-1185">Reference proteome</keyword>
<accession>M1C8M1</accession>
<protein>
    <submittedName>
        <fullName evidence="2">Uncharacterized protein</fullName>
    </submittedName>
</protein>
<dbReference type="HOGENOM" id="CLU_2745004_0_0_1"/>
<feature type="region of interest" description="Disordered" evidence="1">
    <location>
        <begin position="37"/>
        <end position="71"/>
    </location>
</feature>
<organism evidence="2 3">
    <name type="scientific">Solanum tuberosum</name>
    <name type="common">Potato</name>
    <dbReference type="NCBI Taxonomy" id="4113"/>
    <lineage>
        <taxon>Eukaryota</taxon>
        <taxon>Viridiplantae</taxon>
        <taxon>Streptophyta</taxon>
        <taxon>Embryophyta</taxon>
        <taxon>Tracheophyta</taxon>
        <taxon>Spermatophyta</taxon>
        <taxon>Magnoliopsida</taxon>
        <taxon>eudicotyledons</taxon>
        <taxon>Gunneridae</taxon>
        <taxon>Pentapetalae</taxon>
        <taxon>asterids</taxon>
        <taxon>lamiids</taxon>
        <taxon>Solanales</taxon>
        <taxon>Solanaceae</taxon>
        <taxon>Solanoideae</taxon>
        <taxon>Solaneae</taxon>
        <taxon>Solanum</taxon>
    </lineage>
</organism>
<reference evidence="2" key="2">
    <citation type="submission" date="2015-06" db="UniProtKB">
        <authorList>
            <consortium name="EnsemblPlants"/>
        </authorList>
    </citation>
    <scope>IDENTIFICATION</scope>
    <source>
        <strain evidence="2">DM1-3 516 R44</strain>
    </source>
</reference>
<proteinExistence type="predicted"/>
<evidence type="ECO:0000256" key="1">
    <source>
        <dbReference type="SAM" id="MobiDB-lite"/>
    </source>
</evidence>
<dbReference type="PaxDb" id="4113-PGSC0003DMT400062169"/>
<feature type="compositionally biased region" description="Basic and acidic residues" evidence="1">
    <location>
        <begin position="37"/>
        <end position="59"/>
    </location>
</feature>
<evidence type="ECO:0000313" key="2">
    <source>
        <dbReference type="EnsemblPlants" id="PGSC0003DMT400062169"/>
    </source>
</evidence>
<dbReference type="AlphaFoldDB" id="M1C8M1"/>
<name>M1C8M1_SOLTU</name>
<dbReference type="Proteomes" id="UP000011115">
    <property type="component" value="Unassembled WGS sequence"/>
</dbReference>
<reference evidence="3" key="1">
    <citation type="journal article" date="2011" name="Nature">
        <title>Genome sequence and analysis of the tuber crop potato.</title>
        <authorList>
            <consortium name="The Potato Genome Sequencing Consortium"/>
        </authorList>
    </citation>
    <scope>NUCLEOTIDE SEQUENCE [LARGE SCALE GENOMIC DNA]</scope>
    <source>
        <strain evidence="3">cv. DM1-3 516 R44</strain>
    </source>
</reference>
<dbReference type="EnsemblPlants" id="PGSC0003DMT400062169">
    <property type="protein sequence ID" value="PGSC0003DMT400062169"/>
    <property type="gene ID" value="PGSC0003DMG402024195"/>
</dbReference>